<feature type="transmembrane region" description="Helical" evidence="9">
    <location>
        <begin position="232"/>
        <end position="253"/>
    </location>
</feature>
<evidence type="ECO:0000256" key="6">
    <source>
        <dbReference type="ARBA" id="ARBA00022989"/>
    </source>
</evidence>
<gene>
    <name evidence="10" type="ORF">NP048_16435</name>
</gene>
<keyword evidence="11" id="KW-1185">Reference proteome</keyword>
<evidence type="ECO:0000256" key="1">
    <source>
        <dbReference type="ARBA" id="ARBA00004651"/>
    </source>
</evidence>
<keyword evidence="6 9" id="KW-1133">Transmembrane helix</keyword>
<evidence type="ECO:0000313" key="11">
    <source>
        <dbReference type="Proteomes" id="UP001316384"/>
    </source>
</evidence>
<keyword evidence="5 9" id="KW-0812">Transmembrane</keyword>
<evidence type="ECO:0000256" key="4">
    <source>
        <dbReference type="ARBA" id="ARBA00022475"/>
    </source>
</evidence>
<protein>
    <submittedName>
        <fullName evidence="10">NCS2 family nucleobase:cation symporter</fullName>
    </submittedName>
</protein>
<feature type="transmembrane region" description="Helical" evidence="9">
    <location>
        <begin position="82"/>
        <end position="99"/>
    </location>
</feature>
<dbReference type="RefSeq" id="WP_227575354.1">
    <property type="nucleotide sequence ID" value="NZ_CP101987.1"/>
</dbReference>
<name>A0ABY5KLH3_9CELL</name>
<evidence type="ECO:0000256" key="5">
    <source>
        <dbReference type="ARBA" id="ARBA00022692"/>
    </source>
</evidence>
<feature type="transmembrane region" description="Helical" evidence="9">
    <location>
        <begin position="169"/>
        <end position="190"/>
    </location>
</feature>
<evidence type="ECO:0000256" key="8">
    <source>
        <dbReference type="SAM" id="MobiDB-lite"/>
    </source>
</evidence>
<feature type="transmembrane region" description="Helical" evidence="9">
    <location>
        <begin position="139"/>
        <end position="157"/>
    </location>
</feature>
<feature type="transmembrane region" description="Helical" evidence="9">
    <location>
        <begin position="378"/>
        <end position="394"/>
    </location>
</feature>
<keyword evidence="4" id="KW-1003">Cell membrane</keyword>
<feature type="transmembrane region" description="Helical" evidence="9">
    <location>
        <begin position="345"/>
        <end position="366"/>
    </location>
</feature>
<dbReference type="InterPro" id="IPR006043">
    <property type="entry name" value="NCS2"/>
</dbReference>
<evidence type="ECO:0000256" key="9">
    <source>
        <dbReference type="SAM" id="Phobius"/>
    </source>
</evidence>
<feature type="transmembrane region" description="Helical" evidence="9">
    <location>
        <begin position="56"/>
        <end position="75"/>
    </location>
</feature>
<organism evidence="10 11">
    <name type="scientific">Cellulomonas xiejunii</name>
    <dbReference type="NCBI Taxonomy" id="2968083"/>
    <lineage>
        <taxon>Bacteria</taxon>
        <taxon>Bacillati</taxon>
        <taxon>Actinomycetota</taxon>
        <taxon>Actinomycetes</taxon>
        <taxon>Micrococcales</taxon>
        <taxon>Cellulomonadaceae</taxon>
        <taxon>Cellulomonas</taxon>
    </lineage>
</organism>
<feature type="transmembrane region" description="Helical" evidence="9">
    <location>
        <begin position="400"/>
        <end position="418"/>
    </location>
</feature>
<feature type="transmembrane region" description="Helical" evidence="9">
    <location>
        <begin position="105"/>
        <end position="127"/>
    </location>
</feature>
<dbReference type="PANTHER" id="PTHR42810">
    <property type="entry name" value="PURINE PERMEASE C1399.01C-RELATED"/>
    <property type="match status" value="1"/>
</dbReference>
<evidence type="ECO:0000256" key="2">
    <source>
        <dbReference type="ARBA" id="ARBA00008821"/>
    </source>
</evidence>
<accession>A0ABY5KLH3</accession>
<dbReference type="Pfam" id="PF00860">
    <property type="entry name" value="Xan_ur_permease"/>
    <property type="match status" value="1"/>
</dbReference>
<dbReference type="InterPro" id="IPR006042">
    <property type="entry name" value="Xan_ur_permease"/>
</dbReference>
<sequence>MSGWGWTVHGDGRTVRPGEVVAPDERLSWGRTIGIGMQHVVAMFGATFLVPLLTDFSPQTTLFFSALGTALFLLVTRNRLPSYLGSSFAFIAPVVAATASGGQSVAVGGILVTGLALFVVGLVAHLAGTRWIDVLMPPVVTGTIVALIGFNLAPAAWGSCDDAGVCSGFRAAPVTATATLLAIVLVTVLFRGLLGRLSILVGVLVGYGVALLRGEVDLDVVREAAWVGLPPFVAPTFEVGVLGLFLPVVLVLVAENVGHVKSVAAMTDRDLDPLVGRALMADGLATTLAGTGGGSGTTTYAENIGVMAASRVYSTAAYWVAAATALVLALSPKFGALVATIPPGVLGGAAAVLYGMIGLLGARIWVQNRVDFSAPVNLMPAAVALIVGVANFTWDVGELKFEGIAIGTAAAIGLYHLMRGVARWRGTHEEPATPASVPGGDEIERGRADRDELTDR</sequence>
<dbReference type="PANTHER" id="PTHR42810:SF4">
    <property type="entry name" value="URIC ACID TRANSPORTER UACT"/>
    <property type="match status" value="1"/>
</dbReference>
<evidence type="ECO:0000256" key="3">
    <source>
        <dbReference type="ARBA" id="ARBA00022448"/>
    </source>
</evidence>
<evidence type="ECO:0000256" key="7">
    <source>
        <dbReference type="ARBA" id="ARBA00023136"/>
    </source>
</evidence>
<feature type="region of interest" description="Disordered" evidence="8">
    <location>
        <begin position="428"/>
        <end position="456"/>
    </location>
</feature>
<keyword evidence="7 9" id="KW-0472">Membrane</keyword>
<comment type="similarity">
    <text evidence="2">Belongs to the nucleobase:cation symporter-2 (NCS2) (TC 2.A.40) family.</text>
</comment>
<feature type="compositionally biased region" description="Basic and acidic residues" evidence="8">
    <location>
        <begin position="442"/>
        <end position="456"/>
    </location>
</feature>
<dbReference type="EMBL" id="CP101987">
    <property type="protein sequence ID" value="UUI71359.1"/>
    <property type="molecule type" value="Genomic_DNA"/>
</dbReference>
<comment type="subcellular location">
    <subcellularLocation>
        <location evidence="1">Cell membrane</location>
        <topology evidence="1">Multi-pass membrane protein</topology>
    </subcellularLocation>
</comment>
<reference evidence="10 11" key="1">
    <citation type="submission" date="2022-07" db="EMBL/GenBank/DDBJ databases">
        <title>Novel species in genus cellulomonas.</title>
        <authorList>
            <person name="Ye L."/>
        </authorList>
    </citation>
    <scope>NUCLEOTIDE SEQUENCE [LARGE SCALE GENOMIC DNA]</scope>
    <source>
        <strain evidence="11">zg-B89</strain>
    </source>
</reference>
<keyword evidence="3" id="KW-0813">Transport</keyword>
<feature type="transmembrane region" description="Helical" evidence="9">
    <location>
        <begin position="316"/>
        <end position="339"/>
    </location>
</feature>
<dbReference type="Proteomes" id="UP001316384">
    <property type="component" value="Chromosome"/>
</dbReference>
<evidence type="ECO:0000313" key="10">
    <source>
        <dbReference type="EMBL" id="UUI71359.1"/>
    </source>
</evidence>
<feature type="transmembrane region" description="Helical" evidence="9">
    <location>
        <begin position="197"/>
        <end position="212"/>
    </location>
</feature>
<proteinExistence type="inferred from homology"/>
<dbReference type="NCBIfam" id="TIGR00801">
    <property type="entry name" value="ncs2"/>
    <property type="match status" value="1"/>
</dbReference>